<dbReference type="SUPFAM" id="SSF56935">
    <property type="entry name" value="Porins"/>
    <property type="match status" value="1"/>
</dbReference>
<evidence type="ECO:0000313" key="17">
    <source>
        <dbReference type="Proteomes" id="UP000625283"/>
    </source>
</evidence>
<feature type="domain" description="TonB-dependent receptor-like beta-barrel" evidence="13">
    <location>
        <begin position="641"/>
        <end position="1170"/>
    </location>
</feature>
<dbReference type="InterPro" id="IPR023997">
    <property type="entry name" value="TonB-dep_OMP_SusC/RagA_CS"/>
</dbReference>
<dbReference type="NCBIfam" id="TIGR04056">
    <property type="entry name" value="OMP_RagA_SusC"/>
    <property type="match status" value="1"/>
</dbReference>
<dbReference type="InterPro" id="IPR000531">
    <property type="entry name" value="Beta-barrel_TonB"/>
</dbReference>
<keyword evidence="2 10" id="KW-0813">Transport</keyword>
<comment type="similarity">
    <text evidence="10 11">Belongs to the TonB-dependent receptor family.</text>
</comment>
<sequence length="1226" mass="138319">MYENYGQDTPVSKGYFAGLKQVVCYHLLRGSRTWRRRIMRVSLTSIFMTFCLMQLSASGIAQQVTLKAKSTSVRQVFMAINKQTGYHYVWSARDVDPNTKISVDIVQKPLDQALVSILNSLDLSYEIDNKTIVIKEKGRVVSNNTANRVNALAEVQQKQVSGRIVDAQGKPVRGVSIRVKGTELGTVTDEQGYFKFNQTVDAGQKLECSCLGYKSMEVTASTNMGTIVLQDLSAEVETVDIVVNTGYQKISKERAAGSFAQITSKDMEGRLQTSFLERAEGLLPGMSLNLNTSLLNPQNKNNSVGIEVRGRATLNAEAAPLIVVDGMPYQGDLTALNPNDIETMTVLKDASAASIYGVRSSNGVIVITTKMGKEGPARIDYSNTLSFKGLPSKKYQNQMSSAELVDFQRQMFGYNSTDYSSIQKERYMNDVYLILHEHKAGMLSDAELESKLDAYRNRSRWDNMDEFLNGTIMDQQHNLSLSGGTDRYKYSYSLNYTQPGEYNKGRPVNKGIGFNVKNSVKLTDWMNVNLNVLGKNQKQDGDIGFNYYDNYVGGRASYFMLRNADGSPTQWYSDKSQFEIDRLNGLGLEDESYMPIEHVNKTHVNFFNKYLNINVGANFKLMKGLTFDLMYQTERTEGYKATTYAKDNNTVSRQINDATQIDKDGIIKRNVPQGAQLSERRNDINSYTLRGQLNYENTFGDKHDINVIAGAERRQINSRFTDLYKYGYDPSSLVYKGINEDLFGVNLKNTESLFGNYTLEKKEKGFEDLLDRFISFYANGSYTYNRNLTLSASIRMDQSNLFGTDVKNQYKPLWSVGALYKLPTFEQDWLDRLAVRMTYGVNGNVPKGNGPYLISQVNSRLNYFTGEMQAGITSPPNPSLRWERTDIFNFGIDVSVFNRLTASVDIYNKSTADLLGPTAVDPTLGWSVVNMNYGNMRNRGIEVALNAKVIQYDNFRWNSTLNFSYNKNEITNLYTQQSTPYSYYNTVQERVGKPIGSLYSIDYAGLDATGAPQARKADGTLVKTTQQLSVDDLIYNGTTIPPYSVAFRNGFDYKDFSLNFMFIFNGGHVMRSVRPEPLTKYPMLNYTANFDRLWLNYWRNPGDEVDADIGPRYMAGASNTVTDIYSAGDRFVERADYIKLRDISLSYNLPAKLVEKTPLRYVRITGQVMNAWRWAANKHNIDPEVWFGYGRTPDNLKLPEGYRPPDSPTRGVLAPVTYSFGVSVGL</sequence>
<gene>
    <name evidence="16" type="ORF">JKG61_09090</name>
</gene>
<evidence type="ECO:0000256" key="2">
    <source>
        <dbReference type="ARBA" id="ARBA00022448"/>
    </source>
</evidence>
<evidence type="ECO:0000256" key="5">
    <source>
        <dbReference type="ARBA" id="ARBA00022692"/>
    </source>
</evidence>
<comment type="subcellular location">
    <subcellularLocation>
        <location evidence="1 10">Cell outer membrane</location>
        <topology evidence="1 10">Multi-pass membrane protein</topology>
    </subcellularLocation>
</comment>
<evidence type="ECO:0000256" key="7">
    <source>
        <dbReference type="ARBA" id="ARBA00023077"/>
    </source>
</evidence>
<dbReference type="PROSITE" id="PS52016">
    <property type="entry name" value="TONB_DEPENDENT_REC_3"/>
    <property type="match status" value="1"/>
</dbReference>
<dbReference type="Gene3D" id="2.170.130.10">
    <property type="entry name" value="TonB-dependent receptor, plug domain"/>
    <property type="match status" value="1"/>
</dbReference>
<dbReference type="InterPro" id="IPR008969">
    <property type="entry name" value="CarboxyPept-like_regulatory"/>
</dbReference>
<keyword evidence="4" id="KW-0410">Iron transport</keyword>
<dbReference type="Pfam" id="PF07660">
    <property type="entry name" value="STN"/>
    <property type="match status" value="1"/>
</dbReference>
<keyword evidence="4" id="KW-0406">Ion transport</keyword>
<keyword evidence="6" id="KW-0408">Iron</keyword>
<keyword evidence="17" id="KW-1185">Reference proteome</keyword>
<keyword evidence="3 10" id="KW-1134">Transmembrane beta strand</keyword>
<proteinExistence type="inferred from homology"/>
<dbReference type="Proteomes" id="UP000625283">
    <property type="component" value="Unassembled WGS sequence"/>
</dbReference>
<evidence type="ECO:0000256" key="6">
    <source>
        <dbReference type="ARBA" id="ARBA00023004"/>
    </source>
</evidence>
<dbReference type="Pfam" id="PF00593">
    <property type="entry name" value="TonB_dep_Rec_b-barrel"/>
    <property type="match status" value="1"/>
</dbReference>
<evidence type="ECO:0000256" key="10">
    <source>
        <dbReference type="PROSITE-ProRule" id="PRU01360"/>
    </source>
</evidence>
<keyword evidence="8 10" id="KW-0472">Membrane</keyword>
<keyword evidence="5 10" id="KW-0812">Transmembrane</keyword>
<comment type="caution">
    <text evidence="16">The sequence shown here is derived from an EMBL/GenBank/DDBJ whole genome shotgun (WGS) entry which is preliminary data.</text>
</comment>
<feature type="domain" description="Secretin/TonB short N-terminal" evidence="14">
    <location>
        <begin position="92"/>
        <end position="135"/>
    </location>
</feature>
<keyword evidence="9 10" id="KW-0998">Cell outer membrane</keyword>
<dbReference type="NCBIfam" id="TIGR04057">
    <property type="entry name" value="SusC_RagA_signa"/>
    <property type="match status" value="1"/>
</dbReference>
<dbReference type="InterPro" id="IPR036942">
    <property type="entry name" value="Beta-barrel_TonB_sf"/>
</dbReference>
<keyword evidence="7 11" id="KW-0798">TonB box</keyword>
<dbReference type="Pfam" id="PF13715">
    <property type="entry name" value="CarbopepD_reg_2"/>
    <property type="match status" value="1"/>
</dbReference>
<dbReference type="InterPro" id="IPR012910">
    <property type="entry name" value="Plug_dom"/>
</dbReference>
<evidence type="ECO:0000256" key="4">
    <source>
        <dbReference type="ARBA" id="ARBA00022496"/>
    </source>
</evidence>
<evidence type="ECO:0000259" key="15">
    <source>
        <dbReference type="Pfam" id="PF07715"/>
    </source>
</evidence>
<evidence type="ECO:0000313" key="16">
    <source>
        <dbReference type="EMBL" id="MBL1408901.1"/>
    </source>
</evidence>
<evidence type="ECO:0000256" key="8">
    <source>
        <dbReference type="ARBA" id="ARBA00023136"/>
    </source>
</evidence>
<evidence type="ECO:0000256" key="3">
    <source>
        <dbReference type="ARBA" id="ARBA00022452"/>
    </source>
</evidence>
<reference evidence="16 17" key="1">
    <citation type="submission" date="2021-01" db="EMBL/GenBank/DDBJ databases">
        <title>C459-1 draft genome sequence.</title>
        <authorList>
            <person name="Zhang X.-F."/>
        </authorList>
    </citation>
    <scope>NUCLEOTIDE SEQUENCE [LARGE SCALE GENOMIC DNA]</scope>
    <source>
        <strain evidence="17">C459-1</strain>
    </source>
</reference>
<dbReference type="Gene3D" id="2.60.40.1120">
    <property type="entry name" value="Carboxypeptidase-like, regulatory domain"/>
    <property type="match status" value="1"/>
</dbReference>
<dbReference type="InterPro" id="IPR023996">
    <property type="entry name" value="TonB-dep_OMP_SusC/RagA"/>
</dbReference>
<dbReference type="EMBL" id="JAERTY010000004">
    <property type="protein sequence ID" value="MBL1408901.1"/>
    <property type="molecule type" value="Genomic_DNA"/>
</dbReference>
<evidence type="ECO:0000256" key="11">
    <source>
        <dbReference type="RuleBase" id="RU003357"/>
    </source>
</evidence>
<dbReference type="InterPro" id="IPR039426">
    <property type="entry name" value="TonB-dep_rcpt-like"/>
</dbReference>
<dbReference type="SUPFAM" id="SSF49464">
    <property type="entry name" value="Carboxypeptidase regulatory domain-like"/>
    <property type="match status" value="1"/>
</dbReference>
<evidence type="ECO:0000259" key="14">
    <source>
        <dbReference type="Pfam" id="PF07660"/>
    </source>
</evidence>
<feature type="transmembrane region" description="Helical" evidence="12">
    <location>
        <begin position="38"/>
        <end position="57"/>
    </location>
</feature>
<evidence type="ECO:0000256" key="1">
    <source>
        <dbReference type="ARBA" id="ARBA00004571"/>
    </source>
</evidence>
<name>A0ABS1R2G5_9SPHI</name>
<dbReference type="Gene3D" id="2.40.170.20">
    <property type="entry name" value="TonB-dependent receptor, beta-barrel domain"/>
    <property type="match status" value="1"/>
</dbReference>
<protein>
    <submittedName>
        <fullName evidence="16">SusC/RagA family TonB-linked outer membrane protein</fullName>
    </submittedName>
</protein>
<organism evidence="16 17">
    <name type="scientific">Sphingobacterium faecale</name>
    <dbReference type="NCBI Taxonomy" id="2803775"/>
    <lineage>
        <taxon>Bacteria</taxon>
        <taxon>Pseudomonadati</taxon>
        <taxon>Bacteroidota</taxon>
        <taxon>Sphingobacteriia</taxon>
        <taxon>Sphingobacteriales</taxon>
        <taxon>Sphingobacteriaceae</taxon>
        <taxon>Sphingobacterium</taxon>
    </lineage>
</organism>
<dbReference type="InterPro" id="IPR037066">
    <property type="entry name" value="Plug_dom_sf"/>
</dbReference>
<keyword evidence="12" id="KW-1133">Transmembrane helix</keyword>
<dbReference type="Pfam" id="PF07715">
    <property type="entry name" value="Plug"/>
    <property type="match status" value="1"/>
</dbReference>
<evidence type="ECO:0000256" key="9">
    <source>
        <dbReference type="ARBA" id="ARBA00023237"/>
    </source>
</evidence>
<dbReference type="RefSeq" id="WP_202102656.1">
    <property type="nucleotide sequence ID" value="NZ_JAERTY010000004.1"/>
</dbReference>
<evidence type="ECO:0000259" key="13">
    <source>
        <dbReference type="Pfam" id="PF00593"/>
    </source>
</evidence>
<accession>A0ABS1R2G5</accession>
<feature type="domain" description="TonB-dependent receptor plug" evidence="15">
    <location>
        <begin position="252"/>
        <end position="364"/>
    </location>
</feature>
<evidence type="ECO:0000256" key="12">
    <source>
        <dbReference type="SAM" id="Phobius"/>
    </source>
</evidence>
<dbReference type="InterPro" id="IPR011662">
    <property type="entry name" value="Secretin/TonB_short_N"/>
</dbReference>